<dbReference type="PANTHER" id="PTHR23275:SF100">
    <property type="entry name" value="EGF-LIKE DOMAIN-CONTAINING PROTEIN"/>
    <property type="match status" value="1"/>
</dbReference>
<evidence type="ECO:0000259" key="2">
    <source>
        <dbReference type="SMART" id="SM00181"/>
    </source>
</evidence>
<feature type="domain" description="EGF-like" evidence="2">
    <location>
        <begin position="100"/>
        <end position="134"/>
    </location>
</feature>
<gene>
    <name evidence="3" type="ORF">LSH36_61g09079</name>
</gene>
<feature type="domain" description="EGF-like" evidence="2">
    <location>
        <begin position="135"/>
        <end position="173"/>
    </location>
</feature>
<dbReference type="Gene3D" id="2.10.220.10">
    <property type="entry name" value="Hormone Receptor, Insulin-like Growth Factor Receptor 1, Chain A, domain 2"/>
    <property type="match status" value="1"/>
</dbReference>
<dbReference type="EMBL" id="JAODUP010000061">
    <property type="protein sequence ID" value="KAK2164625.1"/>
    <property type="molecule type" value="Genomic_DNA"/>
</dbReference>
<feature type="domain" description="EGF-like" evidence="2">
    <location>
        <begin position="67"/>
        <end position="99"/>
    </location>
</feature>
<dbReference type="SUPFAM" id="SSF57184">
    <property type="entry name" value="Growth factor receptor domain"/>
    <property type="match status" value="5"/>
</dbReference>
<feature type="domain" description="EGF-like" evidence="2">
    <location>
        <begin position="645"/>
        <end position="681"/>
    </location>
</feature>
<sequence>MIRIVLVLCLAYSCQAQNSNSIQTLNTAAECEANGLSYCTACQNDIYKCYECSTGYVLKSDYSGCDSCGTNCAECTSSGGTITCTKCISTYILNAGTCSACSTGCQECYVDSANSVKCKTCYTGYALNYLGECKACSLISGCGECAASNSSSTGITCSKCNTGYYSTDTGGCSSCLSACKTCSDATSCSECNTGYSLNDDSTSCLACQASCKSDKCSTGAVSTNPTYAKCDECNEYYYADSNSYCQPCTAQCKQCDSSTGLCNDGQCNTQYYLTSSSICDSCPFQCATCPNNTHCTICNDRFALKSTTDVTCDPCPSNCPTCSLTQAANGQCGTCATGFYKDSNGLCQTCPSNCDACTSGSVCSTCSSGYTLTDSNTCLACPNNCTGNTCSYNSTDSVSFCTACPSYFVLEGFLCWPSLGCTLAAYNVSTNEVNCVCTSDGSVDITTDQANQYRGVCSSSGIVCDAGYYYNEAAYNCTACPSGCSYCNSTMCLTCDSAYRMDDNGQCQSCNSPCATCSTSGSGLEQCESCVSGYNFDSGAKSCSVCTVGNCASCPSSTSTCGTCNAGYTLSNNLCVSTACTVTYCSSCPSNTSVCTACNAGYALKADNTCAKCPTGCGVCTEDTANNNVIKCTACSNYYALNNKPCAYCGPNCKTCTQSNGDVTCTECDSGYTVDTDGTCKSCPSHCTSCTLTSCSSCDAGYGVSSDGTGCTACSTLTGVTSCALCTDSSAGGKCTSCTGTKILSEDQSYCHDAILNCARAEDHTWDCTTCSDSNRVVGVDEYRGKCIYRCYVCGSSEGSNRLNYTMCNGDGNTYNDTTECTFDCVIGIEQVNEEWAFAYRGCSTNGTCATAGQTTCTYGADGSKICTRCCDADKCNDGVMSDDAAALFGTFYLLLSSLILSRFL</sequence>
<feature type="domain" description="EGF-like" evidence="2">
    <location>
        <begin position="349"/>
        <end position="379"/>
    </location>
</feature>
<feature type="domain" description="EGF-like" evidence="2">
    <location>
        <begin position="30"/>
        <end position="66"/>
    </location>
</feature>
<evidence type="ECO:0000313" key="3">
    <source>
        <dbReference type="EMBL" id="KAK2164625.1"/>
    </source>
</evidence>
<dbReference type="InterPro" id="IPR006212">
    <property type="entry name" value="Furin_repeat"/>
</dbReference>
<protein>
    <recommendedName>
        <fullName evidence="2">EGF-like domain-containing protein</fullName>
    </recommendedName>
</protein>
<dbReference type="SMART" id="SM00181">
    <property type="entry name" value="EGF"/>
    <property type="match status" value="12"/>
</dbReference>
<dbReference type="Proteomes" id="UP001208570">
    <property type="component" value="Unassembled WGS sequence"/>
</dbReference>
<feature type="chain" id="PRO_5042116995" description="EGF-like domain-containing protein" evidence="1">
    <location>
        <begin position="17"/>
        <end position="905"/>
    </location>
</feature>
<dbReference type="AlphaFoldDB" id="A0AAD9K5Y3"/>
<dbReference type="PANTHER" id="PTHR23275">
    <property type="entry name" value="CABRIOLET.-RELATED"/>
    <property type="match status" value="1"/>
</dbReference>
<organism evidence="3 4">
    <name type="scientific">Paralvinella palmiformis</name>
    <dbReference type="NCBI Taxonomy" id="53620"/>
    <lineage>
        <taxon>Eukaryota</taxon>
        <taxon>Metazoa</taxon>
        <taxon>Spiralia</taxon>
        <taxon>Lophotrochozoa</taxon>
        <taxon>Annelida</taxon>
        <taxon>Polychaeta</taxon>
        <taxon>Sedentaria</taxon>
        <taxon>Canalipalpata</taxon>
        <taxon>Terebellida</taxon>
        <taxon>Terebelliformia</taxon>
        <taxon>Alvinellidae</taxon>
        <taxon>Paralvinella</taxon>
    </lineage>
</organism>
<evidence type="ECO:0000256" key="1">
    <source>
        <dbReference type="SAM" id="SignalP"/>
    </source>
</evidence>
<proteinExistence type="predicted"/>
<dbReference type="InterPro" id="IPR009030">
    <property type="entry name" value="Growth_fac_rcpt_cys_sf"/>
</dbReference>
<name>A0AAD9K5Y3_9ANNE</name>
<feature type="domain" description="EGF-like" evidence="2">
    <location>
        <begin position="545"/>
        <end position="576"/>
    </location>
</feature>
<accession>A0AAD9K5Y3</accession>
<feature type="domain" description="EGF-like" evidence="2">
    <location>
        <begin position="314"/>
        <end position="348"/>
    </location>
</feature>
<dbReference type="SMART" id="SM00261">
    <property type="entry name" value="FU"/>
    <property type="match status" value="7"/>
</dbReference>
<feature type="domain" description="EGF-like" evidence="2">
    <location>
        <begin position="174"/>
        <end position="205"/>
    </location>
</feature>
<keyword evidence="4" id="KW-1185">Reference proteome</keyword>
<reference evidence="3" key="1">
    <citation type="journal article" date="2023" name="Mol. Biol. Evol.">
        <title>Third-Generation Sequencing Reveals the Adaptive Role of the Epigenome in Three Deep-Sea Polychaetes.</title>
        <authorList>
            <person name="Perez M."/>
            <person name="Aroh O."/>
            <person name="Sun Y."/>
            <person name="Lan Y."/>
            <person name="Juniper S.K."/>
            <person name="Young C.R."/>
            <person name="Angers B."/>
            <person name="Qian P.Y."/>
        </authorList>
    </citation>
    <scope>NUCLEOTIDE SEQUENCE</scope>
    <source>
        <strain evidence="3">P08H-3</strain>
    </source>
</reference>
<feature type="domain" description="EGF-like" evidence="2">
    <location>
        <begin position="281"/>
        <end position="313"/>
    </location>
</feature>
<evidence type="ECO:0000313" key="4">
    <source>
        <dbReference type="Proteomes" id="UP001208570"/>
    </source>
</evidence>
<feature type="signal peptide" evidence="1">
    <location>
        <begin position="1"/>
        <end position="16"/>
    </location>
</feature>
<feature type="domain" description="EGF-like" evidence="2">
    <location>
        <begin position="579"/>
        <end position="611"/>
    </location>
</feature>
<dbReference type="InterPro" id="IPR000742">
    <property type="entry name" value="EGF"/>
</dbReference>
<feature type="domain" description="EGF-like" evidence="2">
    <location>
        <begin position="509"/>
        <end position="544"/>
    </location>
</feature>
<keyword evidence="1" id="KW-0732">Signal</keyword>
<comment type="caution">
    <text evidence="3">The sequence shown here is derived from an EMBL/GenBank/DDBJ whole genome shotgun (WGS) entry which is preliminary data.</text>
</comment>
<dbReference type="InterPro" id="IPR052798">
    <property type="entry name" value="Giardia_VSA"/>
</dbReference>